<evidence type="ECO:0000259" key="1">
    <source>
        <dbReference type="PROSITE" id="PS50181"/>
    </source>
</evidence>
<evidence type="ECO:0000313" key="3">
    <source>
        <dbReference type="Proteomes" id="UP000076154"/>
    </source>
</evidence>
<dbReference type="Pfam" id="PF12937">
    <property type="entry name" value="F-box-like"/>
    <property type="match status" value="1"/>
</dbReference>
<keyword evidence="3" id="KW-1185">Reference proteome</keyword>
<dbReference type="Proteomes" id="UP000076154">
    <property type="component" value="Unassembled WGS sequence"/>
</dbReference>
<dbReference type="PROSITE" id="PS50181">
    <property type="entry name" value="FBOX"/>
    <property type="match status" value="1"/>
</dbReference>
<comment type="caution">
    <text evidence="2">The sequence shown here is derived from an EMBL/GenBank/DDBJ whole genome shotgun (WGS) entry which is preliminary data.</text>
</comment>
<evidence type="ECO:0000313" key="2">
    <source>
        <dbReference type="EMBL" id="RDB17683.1"/>
    </source>
</evidence>
<dbReference type="SMART" id="SM00256">
    <property type="entry name" value="FBOX"/>
    <property type="match status" value="1"/>
</dbReference>
<dbReference type="InParanoid" id="A0A369JD89"/>
<gene>
    <name evidence="2" type="ORF">Hypma_001259</name>
</gene>
<protein>
    <recommendedName>
        <fullName evidence="1">F-box domain-containing protein</fullName>
    </recommendedName>
</protein>
<dbReference type="Gene3D" id="1.20.1280.50">
    <property type="match status" value="1"/>
</dbReference>
<dbReference type="InterPro" id="IPR001810">
    <property type="entry name" value="F-box_dom"/>
</dbReference>
<dbReference type="InterPro" id="IPR036047">
    <property type="entry name" value="F-box-like_dom_sf"/>
</dbReference>
<dbReference type="AlphaFoldDB" id="A0A369JD89"/>
<dbReference type="EMBL" id="LUEZ02000110">
    <property type="protein sequence ID" value="RDB17683.1"/>
    <property type="molecule type" value="Genomic_DNA"/>
</dbReference>
<reference evidence="2" key="1">
    <citation type="submission" date="2018-04" db="EMBL/GenBank/DDBJ databases">
        <title>Whole genome sequencing of Hypsizygus marmoreus.</title>
        <authorList>
            <person name="Choi I.-G."/>
            <person name="Min B."/>
            <person name="Kim J.-G."/>
            <person name="Kim S."/>
            <person name="Oh Y.-L."/>
            <person name="Kong W.-S."/>
            <person name="Park H."/>
            <person name="Jeong J."/>
            <person name="Song E.-S."/>
        </authorList>
    </citation>
    <scope>NUCLEOTIDE SEQUENCE [LARGE SCALE GENOMIC DNA]</scope>
    <source>
        <strain evidence="2">51987-8</strain>
    </source>
</reference>
<proteinExistence type="predicted"/>
<name>A0A369JD89_HYPMA</name>
<accession>A0A369JD89</accession>
<dbReference type="OrthoDB" id="3034442at2759"/>
<sequence>MTSIRFALDSIDDDVLVYIFSFLRPVDILSLRKTCRRLLAISKLRIVWTNACSTYILQKGYPFPSQSPDSLSVSELEQQTCHAFDLSSRWISGFTAPRRTLFIDATASTRVSQVRFVPGHAGDWILTVSKGIWDVLTVWDISGHPKKCCEWSPRGAIFSGISLNTDISSEATVAVSVLKDGNHTVEIMSLGVRADGSCSFLPIISLESFLKPIHLEGELLALSDDVSQTVIWDWRHGTAAILQHPPDETGSLPHDKCIQVIFAHLSILVVRARSIHLFPWPELTPTPKTYEPIQRHSFGWIDGVSVTKRKSGLTILLRGESDDPWSSGLHSLDFYTLEPNLNSQNPSPYTFPPTLVTRVPAVRGSLRCRDVFLGPCGTAVWVQPQDRAPVGLVAGMDDYPLQAISTTSVHESLVIAVFPGPLAPSDVSGNGAVTRSRTLCTNSLNNWTSLDYDEDLGRIALSSSFGRVMILEI</sequence>
<dbReference type="SUPFAM" id="SSF81383">
    <property type="entry name" value="F-box domain"/>
    <property type="match status" value="1"/>
</dbReference>
<dbReference type="STRING" id="39966.A0A369JD89"/>
<organism evidence="2 3">
    <name type="scientific">Hypsizygus marmoreus</name>
    <name type="common">White beech mushroom</name>
    <name type="synonym">Agaricus marmoreus</name>
    <dbReference type="NCBI Taxonomy" id="39966"/>
    <lineage>
        <taxon>Eukaryota</taxon>
        <taxon>Fungi</taxon>
        <taxon>Dikarya</taxon>
        <taxon>Basidiomycota</taxon>
        <taxon>Agaricomycotina</taxon>
        <taxon>Agaricomycetes</taxon>
        <taxon>Agaricomycetidae</taxon>
        <taxon>Agaricales</taxon>
        <taxon>Tricholomatineae</taxon>
        <taxon>Lyophyllaceae</taxon>
        <taxon>Hypsizygus</taxon>
    </lineage>
</organism>
<feature type="domain" description="F-box" evidence="1">
    <location>
        <begin position="5"/>
        <end position="51"/>
    </location>
</feature>